<dbReference type="SUPFAM" id="SSF53474">
    <property type="entry name" value="alpha/beta-Hydrolases"/>
    <property type="match status" value="1"/>
</dbReference>
<reference evidence="1 2" key="1">
    <citation type="submission" date="2022-07" db="EMBL/GenBank/DDBJ databases">
        <title>Novel species in genus cellulomonas.</title>
        <authorList>
            <person name="Ye L."/>
        </authorList>
    </citation>
    <scope>NUCLEOTIDE SEQUENCE [LARGE SCALE GENOMIC DNA]</scope>
    <source>
        <strain evidence="2">zg-B89</strain>
    </source>
</reference>
<gene>
    <name evidence="1" type="ORF">NP048_06440</name>
</gene>
<dbReference type="EMBL" id="CP101987">
    <property type="protein sequence ID" value="UUI73076.1"/>
    <property type="molecule type" value="Genomic_DNA"/>
</dbReference>
<keyword evidence="1" id="KW-0378">Hydrolase</keyword>
<evidence type="ECO:0000313" key="2">
    <source>
        <dbReference type="Proteomes" id="UP001316384"/>
    </source>
</evidence>
<evidence type="ECO:0000313" key="1">
    <source>
        <dbReference type="EMBL" id="UUI73076.1"/>
    </source>
</evidence>
<keyword evidence="2" id="KW-1185">Reference proteome</keyword>
<accession>A0ABY5KUE5</accession>
<proteinExistence type="predicted"/>
<dbReference type="Gene3D" id="3.40.50.1820">
    <property type="entry name" value="alpha/beta hydrolase"/>
    <property type="match status" value="1"/>
</dbReference>
<name>A0ABY5KUE5_9CELL</name>
<organism evidence="1 2">
    <name type="scientific">Cellulomonas xiejunii</name>
    <dbReference type="NCBI Taxonomy" id="2968083"/>
    <lineage>
        <taxon>Bacteria</taxon>
        <taxon>Bacillati</taxon>
        <taxon>Actinomycetota</taxon>
        <taxon>Actinomycetes</taxon>
        <taxon>Micrococcales</taxon>
        <taxon>Cellulomonadaceae</taxon>
        <taxon>Cellulomonas</taxon>
    </lineage>
</organism>
<protein>
    <submittedName>
        <fullName evidence="1">Alpha/beta hydrolase</fullName>
    </submittedName>
</protein>
<sequence>MRGVVPRRLEQGVAWARDYAWVVRAQARATLRPPPVDALATGDRVPVVLLPGIYETWPVMSGLARALYAAGHPVHAVPALGINRRGLEESARLAVARLEELALGRVVLVAHSKGGLIGKLVLSDPVVGPDVAGLVAVNTPFAGSVYARWFPARPVRALSPLDPHVLALAREVATHARIWSVFARFDPHVPGGSELRGAVNVRLPLDGHFRPLDDPRLHAVVLDAVTQLAAAGQRPAGS</sequence>
<dbReference type="Proteomes" id="UP001316384">
    <property type="component" value="Chromosome"/>
</dbReference>
<dbReference type="GO" id="GO:0016787">
    <property type="term" value="F:hydrolase activity"/>
    <property type="evidence" value="ECO:0007669"/>
    <property type="project" value="UniProtKB-KW"/>
</dbReference>
<dbReference type="RefSeq" id="WP_227577387.1">
    <property type="nucleotide sequence ID" value="NZ_CP101987.1"/>
</dbReference>
<dbReference type="InterPro" id="IPR029058">
    <property type="entry name" value="AB_hydrolase_fold"/>
</dbReference>